<keyword evidence="2" id="KW-1185">Reference proteome</keyword>
<gene>
    <name evidence="1" type="ORF">SAMN03080598_01895</name>
</gene>
<sequence>MKRIVLILFLVGLSFYETSSQTVSYTCPTGDQYRCVQIGDFVVPKGPGESIHKIE</sequence>
<evidence type="ECO:0000313" key="2">
    <source>
        <dbReference type="Proteomes" id="UP000236736"/>
    </source>
</evidence>
<dbReference type="EMBL" id="FNVR01000008">
    <property type="protein sequence ID" value="SEF92504.1"/>
    <property type="molecule type" value="Genomic_DNA"/>
</dbReference>
<dbReference type="AlphaFoldDB" id="A0A1H5VZ13"/>
<dbReference type="STRING" id="1120964.GCA_001313265_02639"/>
<reference evidence="2" key="1">
    <citation type="submission" date="2016-10" db="EMBL/GenBank/DDBJ databases">
        <authorList>
            <person name="Varghese N."/>
            <person name="Submissions S."/>
        </authorList>
    </citation>
    <scope>NUCLEOTIDE SEQUENCE [LARGE SCALE GENOMIC DNA]</scope>
    <source>
        <strain evidence="2">DSM 17298</strain>
    </source>
</reference>
<protein>
    <submittedName>
        <fullName evidence="1">Uncharacterized protein</fullName>
    </submittedName>
</protein>
<name>A0A1H5VZ13_9BACT</name>
<evidence type="ECO:0000313" key="1">
    <source>
        <dbReference type="EMBL" id="SEF92504.1"/>
    </source>
</evidence>
<dbReference type="Proteomes" id="UP000236736">
    <property type="component" value="Unassembled WGS sequence"/>
</dbReference>
<organism evidence="1 2">
    <name type="scientific">Algoriphagus boritolerans DSM 17298 = JCM 18970</name>
    <dbReference type="NCBI Taxonomy" id="1120964"/>
    <lineage>
        <taxon>Bacteria</taxon>
        <taxon>Pseudomonadati</taxon>
        <taxon>Bacteroidota</taxon>
        <taxon>Cytophagia</taxon>
        <taxon>Cytophagales</taxon>
        <taxon>Cyclobacteriaceae</taxon>
        <taxon>Algoriphagus</taxon>
    </lineage>
</organism>
<accession>A0A1H5VZ13</accession>
<proteinExistence type="predicted"/>